<sequence length="46" mass="5100">MTAYTLPALPYHSTAPQPHRRGQLMERPPHTSPNVPPAATNVNQPR</sequence>
<organism evidence="2 3">
    <name type="scientific">Isoptericola haloaureus</name>
    <dbReference type="NCBI Taxonomy" id="1542902"/>
    <lineage>
        <taxon>Bacteria</taxon>
        <taxon>Bacillati</taxon>
        <taxon>Actinomycetota</taxon>
        <taxon>Actinomycetes</taxon>
        <taxon>Micrococcales</taxon>
        <taxon>Promicromonosporaceae</taxon>
        <taxon>Isoptericola</taxon>
    </lineage>
</organism>
<protein>
    <submittedName>
        <fullName evidence="2">Uncharacterized protein</fullName>
    </submittedName>
</protein>
<dbReference type="EMBL" id="JBAGLP010000096">
    <property type="protein sequence ID" value="MEG3613607.1"/>
    <property type="molecule type" value="Genomic_DNA"/>
</dbReference>
<reference evidence="2" key="2">
    <citation type="submission" date="2024-02" db="EMBL/GenBank/DDBJ databases">
        <authorList>
            <person name="Prathaban M."/>
            <person name="Mythili R."/>
            <person name="Sharmila Devi N."/>
            <person name="Sobanaa M."/>
            <person name="Prathiviraj R."/>
            <person name="Selvin J."/>
        </authorList>
    </citation>
    <scope>NUCLEOTIDE SEQUENCE</scope>
    <source>
        <strain evidence="2">MP1014</strain>
    </source>
</reference>
<evidence type="ECO:0000256" key="1">
    <source>
        <dbReference type="SAM" id="MobiDB-lite"/>
    </source>
</evidence>
<reference evidence="2" key="1">
    <citation type="journal article" date="2024" name="Antonie Van Leeuwenhoek">
        <title>Isoptericola haloaureus sp. nov., a dimorphic actinobacterium isolated from mangrove sediments of southeast India, implicating biosaline agricultural significance through nitrogen fixation and salt tolerance genes.</title>
        <authorList>
            <person name="Prathaban M."/>
            <person name="Prathiviraj R."/>
            <person name="Ravichandran M."/>
            <person name="Natarajan S.D."/>
            <person name="Sobanaa M."/>
            <person name="Hari Krishna Kumar S."/>
            <person name="Chandrasekar V."/>
            <person name="Selvin J."/>
        </authorList>
    </citation>
    <scope>NUCLEOTIDE SEQUENCE</scope>
    <source>
        <strain evidence="2">MP1014</strain>
    </source>
</reference>
<dbReference type="Proteomes" id="UP001310387">
    <property type="component" value="Unassembled WGS sequence"/>
</dbReference>
<name>A0ABU7Z2C7_9MICO</name>
<accession>A0ABU7Z2C7</accession>
<evidence type="ECO:0000313" key="3">
    <source>
        <dbReference type="Proteomes" id="UP001310387"/>
    </source>
</evidence>
<evidence type="ECO:0000313" key="2">
    <source>
        <dbReference type="EMBL" id="MEG3613607.1"/>
    </source>
</evidence>
<feature type="region of interest" description="Disordered" evidence="1">
    <location>
        <begin position="1"/>
        <end position="46"/>
    </location>
</feature>
<gene>
    <name evidence="2" type="ORF">V5O49_00560</name>
</gene>
<proteinExistence type="predicted"/>
<keyword evidence="3" id="KW-1185">Reference proteome</keyword>
<dbReference type="RefSeq" id="WP_332900513.1">
    <property type="nucleotide sequence ID" value="NZ_JBAGLP010000096.1"/>
</dbReference>
<comment type="caution">
    <text evidence="2">The sequence shown here is derived from an EMBL/GenBank/DDBJ whole genome shotgun (WGS) entry which is preliminary data.</text>
</comment>